<reference evidence="6" key="2">
    <citation type="submission" date="2020-12" db="EMBL/GenBank/DDBJ databases">
        <title>New Spironucleus salmonicida genome in near-complete chromosomes.</title>
        <authorList>
            <person name="Xu F."/>
            <person name="Kurt Z."/>
            <person name="Jimenez-Gonzalez A."/>
            <person name="Astvaldsson A."/>
            <person name="Andersson J.O."/>
            <person name="Svard S.G."/>
        </authorList>
    </citation>
    <scope>NUCLEOTIDE SEQUENCE</scope>
    <source>
        <strain evidence="6">ATCC 50377</strain>
    </source>
</reference>
<dbReference type="EMBL" id="AUWU02000002">
    <property type="protein sequence ID" value="KAH0576572.1"/>
    <property type="molecule type" value="Genomic_DNA"/>
</dbReference>
<dbReference type="PANTHER" id="PTHR11800">
    <property type="entry name" value="DNA-DIRECTED RNA POLYMERASE"/>
    <property type="match status" value="1"/>
</dbReference>
<evidence type="ECO:0000313" key="5">
    <source>
        <dbReference type="EMBL" id="EST45704.1"/>
    </source>
</evidence>
<keyword evidence="1 5" id="KW-0240">DNA-directed RNA polymerase</keyword>
<dbReference type="InterPro" id="IPR036643">
    <property type="entry name" value="RNApol_insert_sf"/>
</dbReference>
<dbReference type="GO" id="GO:0005736">
    <property type="term" value="C:RNA polymerase I complex"/>
    <property type="evidence" value="ECO:0007669"/>
    <property type="project" value="TreeGrafter"/>
</dbReference>
<reference evidence="5 6" key="1">
    <citation type="journal article" date="2014" name="PLoS Genet.">
        <title>The Genome of Spironucleus salmonicida Highlights a Fish Pathogen Adapted to Fluctuating Environments.</title>
        <authorList>
            <person name="Xu F."/>
            <person name="Jerlstrom-Hultqvist J."/>
            <person name="Einarsson E."/>
            <person name="Astvaldsson A."/>
            <person name="Svard S.G."/>
            <person name="Andersson J.O."/>
        </authorList>
    </citation>
    <scope>NUCLEOTIDE SEQUENCE</scope>
    <source>
        <strain evidence="6">ATCC 50377</strain>
    </source>
</reference>
<evidence type="ECO:0000313" key="7">
    <source>
        <dbReference type="Proteomes" id="UP000018208"/>
    </source>
</evidence>
<dbReference type="OrthoDB" id="270173at2759"/>
<dbReference type="SUPFAM" id="SSF56553">
    <property type="entry name" value="Insert subdomain of RNA polymerase alpha subunit"/>
    <property type="match status" value="1"/>
</dbReference>
<dbReference type="SUPFAM" id="SSF55257">
    <property type="entry name" value="RBP11-like subunits of RNA polymerase"/>
    <property type="match status" value="1"/>
</dbReference>
<gene>
    <name evidence="5" type="ORF">SS50377_14275</name>
    <name evidence="6" type="ORF">SS50377_22136</name>
</gene>
<dbReference type="InterPro" id="IPR011263">
    <property type="entry name" value="DNA-dir_RNA_pol_RpoA/D/Rpb3"/>
</dbReference>
<dbReference type="AlphaFoldDB" id="V6LY42"/>
<keyword evidence="2" id="KW-0804">Transcription</keyword>
<keyword evidence="7" id="KW-1185">Reference proteome</keyword>
<dbReference type="GO" id="GO:0005666">
    <property type="term" value="C:RNA polymerase III complex"/>
    <property type="evidence" value="ECO:0007669"/>
    <property type="project" value="TreeGrafter"/>
</dbReference>
<organism evidence="5">
    <name type="scientific">Spironucleus salmonicida</name>
    <dbReference type="NCBI Taxonomy" id="348837"/>
    <lineage>
        <taxon>Eukaryota</taxon>
        <taxon>Metamonada</taxon>
        <taxon>Diplomonadida</taxon>
        <taxon>Hexamitidae</taxon>
        <taxon>Hexamitinae</taxon>
        <taxon>Spironucleus</taxon>
    </lineage>
</organism>
<dbReference type="EMBL" id="KI546089">
    <property type="protein sequence ID" value="EST45704.1"/>
    <property type="molecule type" value="Genomic_DNA"/>
</dbReference>
<dbReference type="GO" id="GO:0006351">
    <property type="term" value="P:DNA-templated transcription"/>
    <property type="evidence" value="ECO:0007669"/>
    <property type="project" value="InterPro"/>
</dbReference>
<evidence type="ECO:0000259" key="4">
    <source>
        <dbReference type="SMART" id="SM00662"/>
    </source>
</evidence>
<dbReference type="HAMAP" id="MF_00320">
    <property type="entry name" value="RNApol_arch_Rpo3"/>
    <property type="match status" value="1"/>
</dbReference>
<dbReference type="GO" id="GO:0003899">
    <property type="term" value="F:DNA-directed RNA polymerase activity"/>
    <property type="evidence" value="ECO:0007669"/>
    <property type="project" value="InterPro"/>
</dbReference>
<dbReference type="InterPro" id="IPR022842">
    <property type="entry name" value="RNAP_Rpo3/Rpb3/RPAC1"/>
</dbReference>
<comment type="similarity">
    <text evidence="3">Belongs to the archaeal Rpo3/eukaryotic RPB3 RNA polymerase subunit family.</text>
</comment>
<dbReference type="Pfam" id="PF01000">
    <property type="entry name" value="RNA_pol_A_bac"/>
    <property type="match status" value="1"/>
</dbReference>
<accession>V6LY42</accession>
<protein>
    <submittedName>
        <fullName evidence="5">DNA-directed RNA polymerase subunit D</fullName>
    </submittedName>
</protein>
<dbReference type="InterPro" id="IPR011262">
    <property type="entry name" value="DNA-dir_RNA_pol_insert"/>
</dbReference>
<feature type="domain" description="DNA-directed RNA polymerase RpoA/D/Rpb3-type" evidence="4">
    <location>
        <begin position="28"/>
        <end position="280"/>
    </location>
</feature>
<evidence type="ECO:0000256" key="1">
    <source>
        <dbReference type="ARBA" id="ARBA00022478"/>
    </source>
</evidence>
<evidence type="ECO:0000256" key="3">
    <source>
        <dbReference type="ARBA" id="ARBA00025804"/>
    </source>
</evidence>
<evidence type="ECO:0000256" key="2">
    <source>
        <dbReference type="ARBA" id="ARBA00023163"/>
    </source>
</evidence>
<dbReference type="InterPro" id="IPR036603">
    <property type="entry name" value="RBP11-like"/>
</dbReference>
<dbReference type="Proteomes" id="UP000018208">
    <property type="component" value="Unassembled WGS sequence"/>
</dbReference>
<dbReference type="Gene3D" id="2.170.120.12">
    <property type="entry name" value="DNA-directed RNA polymerase, insert domain"/>
    <property type="match status" value="1"/>
</dbReference>
<proteinExistence type="inferred from homology"/>
<sequence length="286" mass="32488">MQVTNDLVHVIQSEPKQPLIKKLSVGEISQYLVEGTTPIINTIRRVIIDETPTIAFDTAVVSINTSVIPDEVLCHRFAMVPIQVDPRIFSFHEQTITEENTLVFRLDITAGDEFKTVYSSDLEWIPFGNQKQRLNNVRPLIENIPLAKIAHGQKIIVELYAHKGIGKVHAKWSPVSACWFSMLPQFQYKSKIVNWENRKSFSDTNLKVDCPMNVFDDIEDIQLQNCTLCRKCLDIEGLKLSLDDTRYLLNIETTCSLTGSEILCEALNVIKEKSQLVINGLSNQDQ</sequence>
<name>V6LY42_9EUKA</name>
<dbReference type="NCBIfam" id="NF001988">
    <property type="entry name" value="PRK00783.1"/>
    <property type="match status" value="1"/>
</dbReference>
<evidence type="ECO:0000313" key="6">
    <source>
        <dbReference type="EMBL" id="KAH0576572.1"/>
    </source>
</evidence>
<dbReference type="VEuPathDB" id="GiardiaDB:SS50377_22136"/>
<dbReference type="GO" id="GO:0046983">
    <property type="term" value="F:protein dimerization activity"/>
    <property type="evidence" value="ECO:0007669"/>
    <property type="project" value="InterPro"/>
</dbReference>
<dbReference type="Gene3D" id="3.30.1360.10">
    <property type="entry name" value="RNA polymerase, RBP11-like subunit"/>
    <property type="match status" value="1"/>
</dbReference>
<dbReference type="InterPro" id="IPR050518">
    <property type="entry name" value="Rpo3/RPB3_RNA_Pol_subunit"/>
</dbReference>
<dbReference type="Pfam" id="PF01193">
    <property type="entry name" value="RNA_pol_L"/>
    <property type="match status" value="1"/>
</dbReference>
<dbReference type="PANTHER" id="PTHR11800:SF13">
    <property type="entry name" value="DNA-DIRECTED RNA POLYMERASES I AND III SUBUNIT RPAC1"/>
    <property type="match status" value="1"/>
</dbReference>
<dbReference type="SMART" id="SM00662">
    <property type="entry name" value="RPOLD"/>
    <property type="match status" value="1"/>
</dbReference>